<organism evidence="1 2">
    <name type="scientific">Kribbella albertanoniae</name>
    <dbReference type="NCBI Taxonomy" id="1266829"/>
    <lineage>
        <taxon>Bacteria</taxon>
        <taxon>Bacillati</taxon>
        <taxon>Actinomycetota</taxon>
        <taxon>Actinomycetes</taxon>
        <taxon>Propionibacteriales</taxon>
        <taxon>Kribbellaceae</taxon>
        <taxon>Kribbella</taxon>
    </lineage>
</organism>
<gene>
    <name evidence="1" type="ORF">E1261_00025</name>
</gene>
<dbReference type="InterPro" id="IPR027417">
    <property type="entry name" value="P-loop_NTPase"/>
</dbReference>
<proteinExistence type="predicted"/>
<evidence type="ECO:0000313" key="2">
    <source>
        <dbReference type="Proteomes" id="UP000295075"/>
    </source>
</evidence>
<evidence type="ECO:0008006" key="3">
    <source>
        <dbReference type="Google" id="ProtNLM"/>
    </source>
</evidence>
<reference evidence="1 2" key="1">
    <citation type="submission" date="2019-03" db="EMBL/GenBank/DDBJ databases">
        <title>Draft genome sequences of novel Actinobacteria.</title>
        <authorList>
            <person name="Sahin N."/>
            <person name="Ay H."/>
            <person name="Saygin H."/>
        </authorList>
    </citation>
    <scope>NUCLEOTIDE SEQUENCE [LARGE SCALE GENOMIC DNA]</scope>
    <source>
        <strain evidence="1 2">JCM 30547</strain>
    </source>
</reference>
<protein>
    <recommendedName>
        <fullName evidence="3">Helicase ATP-binding domain-containing protein</fullName>
    </recommendedName>
</protein>
<dbReference type="AlphaFoldDB" id="A0A4R4QJ77"/>
<dbReference type="SUPFAM" id="SSF52540">
    <property type="entry name" value="P-loop containing nucleoside triphosphate hydrolases"/>
    <property type="match status" value="1"/>
</dbReference>
<name>A0A4R4QJ77_9ACTN</name>
<evidence type="ECO:0000313" key="1">
    <source>
        <dbReference type="EMBL" id="TDC35754.1"/>
    </source>
</evidence>
<dbReference type="OrthoDB" id="4544822at2"/>
<dbReference type="Proteomes" id="UP000295075">
    <property type="component" value="Unassembled WGS sequence"/>
</dbReference>
<accession>A0A4R4QJ77</accession>
<dbReference type="EMBL" id="SMKA01000001">
    <property type="protein sequence ID" value="TDC35754.1"/>
    <property type="molecule type" value="Genomic_DNA"/>
</dbReference>
<keyword evidence="2" id="KW-1185">Reference proteome</keyword>
<comment type="caution">
    <text evidence="1">The sequence shown here is derived from an EMBL/GenBank/DDBJ whole genome shotgun (WGS) entry which is preliminary data.</text>
</comment>
<sequence length="1104" mass="121782">MSDVPIKDTAIWSSLALAAHYFPLAVDGEIRQAAPFTQAAFLLSGKYQAWDRWRALPHQEKQRIAMLCAIAPPELADVRKFSVAARSLLAQLNTQEADGGSAIAPFEVVGDNPYTAQATLPRLGGDLLGYVDRATARFRRPSARPKPPEFAGPGTWLTGEIYVQGEGQVHGRLTIPSYPQFTEALSHDHLPQLTSVPYLADLRIPTPELLDLADRIDQRYPETERYLRRTLAGLFDALKTADTVSPADALRLTAGGLEIFNAPTGTGKSVLVRVMAAWFATRDLRVAIVLPDIKSCLAMTSKARGDLHHLHQTEFLEHEPTCAHLMSTSGMHDRAIDLAGLIDEEPEAPGEWGVQGERDIDQLAYGCALRTFIEATGEYPPGREPCQSLHQQGVGSTACPWIPTCGKYTPVYEAAEANVVIMNHYAFMLSNLKIGVNLDGRPVRGMTAAEFALRTCHAVVVDEIDQFQSRAIDKCATEIKLHSRRHWSAAPQELDTDTKRLRINDEHDLLPAVSHVRLMAEFLLLSICQGALSLNVTEDERAKDRVPDQTSTRWHLARARDRTLLRILWPQTEDADLSEIPADLNQRLSALMPPRYQRHDPLAGPTTVPAPEWPEVREALTALVAPRGEHLLDAVKVELHEVLTDVVKDPHQRAQAINLLVIRAAMLELDEALSELQDKAHGHRSSGLRSAQKIVERLQSSAMSAVQPVGMLGRALTGYRVTGLDDREKNAALVAQTIGGDPHTFTAELGGIVSLVLAGVERPVMGLSATSYFPQAVREHIHAPVRWWMTDAQANSIRARKHRIDYGEDHPMFGEPIKISGTHPSRKKDALIELGSNLYDRYVHRELERTAVDDPDRAHVLIVANSYQHCAWLAHGISRSGRFDGGLCVAVRKPDRHSADPDLPKQSVATRLTAEEFEDFPQHGKILVVPLSLIARGLNIVKGTRSAVRSVYLCVRPLALLEDSAEMYGSINAAGVGALPVGGVPDPSEALARACEAAWDRLSLILRTAPQFTAMHKSLQEEIVAGMIVDLIQLAGRARRGGTEAVLHLVDYAFHEDTWSADLETVLRRMHSQWPPDVRQRMNDLYGEALNAFLSYAGIETSTR</sequence>
<dbReference type="RefSeq" id="WP_132399698.1">
    <property type="nucleotide sequence ID" value="NZ_SMKA01000001.1"/>
</dbReference>